<dbReference type="EMBL" id="HBIM01002673">
    <property type="protein sequence ID" value="CAE0404170.1"/>
    <property type="molecule type" value="Transcribed_RNA"/>
</dbReference>
<gene>
    <name evidence="2" type="ORF">ACOF00016_LOCUS2336</name>
</gene>
<keyword evidence="1" id="KW-0472">Membrane</keyword>
<evidence type="ECO:0000313" key="2">
    <source>
        <dbReference type="EMBL" id="CAE0404170.1"/>
    </source>
</evidence>
<organism evidence="2">
    <name type="scientific">Amphora coffeiformis</name>
    <dbReference type="NCBI Taxonomy" id="265554"/>
    <lineage>
        <taxon>Eukaryota</taxon>
        <taxon>Sar</taxon>
        <taxon>Stramenopiles</taxon>
        <taxon>Ochrophyta</taxon>
        <taxon>Bacillariophyta</taxon>
        <taxon>Bacillariophyceae</taxon>
        <taxon>Bacillariophycidae</taxon>
        <taxon>Thalassiophysales</taxon>
        <taxon>Catenulaceae</taxon>
        <taxon>Amphora</taxon>
    </lineage>
</organism>
<accession>A0A7S3L048</accession>
<feature type="transmembrane region" description="Helical" evidence="1">
    <location>
        <begin position="82"/>
        <end position="102"/>
    </location>
</feature>
<feature type="transmembrane region" description="Helical" evidence="1">
    <location>
        <begin position="52"/>
        <end position="70"/>
    </location>
</feature>
<keyword evidence="1" id="KW-1133">Transmembrane helix</keyword>
<protein>
    <submittedName>
        <fullName evidence="2">Uncharacterized protein</fullName>
    </submittedName>
</protein>
<dbReference type="AlphaFoldDB" id="A0A7S3L048"/>
<proteinExistence type="predicted"/>
<evidence type="ECO:0000256" key="1">
    <source>
        <dbReference type="SAM" id="Phobius"/>
    </source>
</evidence>
<reference evidence="2" key="1">
    <citation type="submission" date="2021-01" db="EMBL/GenBank/DDBJ databases">
        <authorList>
            <person name="Corre E."/>
            <person name="Pelletier E."/>
            <person name="Niang G."/>
            <person name="Scheremetjew M."/>
            <person name="Finn R."/>
            <person name="Kale V."/>
            <person name="Holt S."/>
            <person name="Cochrane G."/>
            <person name="Meng A."/>
            <person name="Brown T."/>
            <person name="Cohen L."/>
        </authorList>
    </citation>
    <scope>NUCLEOTIDE SEQUENCE</scope>
    <source>
        <strain evidence="2">CCMP127</strain>
    </source>
</reference>
<keyword evidence="1" id="KW-0812">Transmembrane</keyword>
<sequence>MSSSQTQKQALAWRKKNIKMDDPVVPWTVADTVRHMAGNRAFMTYHVMMTPWALGTPVGCVLGAGIYGVQTLLSSSRPSSSVLQSMATTGLVVGGLGVTVGLTRRIMLGIQGEKAQAKIPWTADGIQQRVDGLSHNFLVRVLDLSAWNGLAAATASLVVLGGPVPLGLAAGPWGVVQALTLGSSLGSLGGIGCVYSVKSAAKAALDDNDDDES</sequence>
<name>A0A7S3L048_9STRA</name>